<dbReference type="AlphaFoldDB" id="A0A4Y2AXT5"/>
<dbReference type="OrthoDB" id="9996331at2759"/>
<dbReference type="InterPro" id="IPR036397">
    <property type="entry name" value="RNaseH_sf"/>
</dbReference>
<dbReference type="GO" id="GO:0003676">
    <property type="term" value="F:nucleic acid binding"/>
    <property type="evidence" value="ECO:0007669"/>
    <property type="project" value="InterPro"/>
</dbReference>
<gene>
    <name evidence="2" type="ORF">AVEN_191132_1</name>
</gene>
<dbReference type="Proteomes" id="UP000499080">
    <property type="component" value="Unassembled WGS sequence"/>
</dbReference>
<sequence length="139" mass="15761">MIRLGYLFPEISLGGHTDLNVFHGGTLTGVRHRDEILDTYARAIGNDFILMDDNARPHRAVVVEDYLEGHGLDRMEWPAQSPDLNPIEHLWDYLGRQVAALSPPPRSLYELEQGLLCVWSSFPISVSDNLIDSMESRCR</sequence>
<evidence type="ECO:0000313" key="3">
    <source>
        <dbReference type="Proteomes" id="UP000499080"/>
    </source>
</evidence>
<protein>
    <recommendedName>
        <fullName evidence="1">Tc1-like transposase DDE domain-containing protein</fullName>
    </recommendedName>
</protein>
<accession>A0A4Y2AXT5</accession>
<dbReference type="EMBL" id="BGPR01000038">
    <property type="protein sequence ID" value="GBL84680.1"/>
    <property type="molecule type" value="Genomic_DNA"/>
</dbReference>
<keyword evidence="3" id="KW-1185">Reference proteome</keyword>
<name>A0A4Y2AXT5_ARAVE</name>
<feature type="domain" description="Tc1-like transposase DDE" evidence="1">
    <location>
        <begin position="34"/>
        <end position="100"/>
    </location>
</feature>
<dbReference type="Gene3D" id="3.30.420.10">
    <property type="entry name" value="Ribonuclease H-like superfamily/Ribonuclease H"/>
    <property type="match status" value="1"/>
</dbReference>
<reference evidence="2 3" key="1">
    <citation type="journal article" date="2019" name="Sci. Rep.">
        <title>Orb-weaving spider Araneus ventricosus genome elucidates the spidroin gene catalogue.</title>
        <authorList>
            <person name="Kono N."/>
            <person name="Nakamura H."/>
            <person name="Ohtoshi R."/>
            <person name="Moran D.A.P."/>
            <person name="Shinohara A."/>
            <person name="Yoshida Y."/>
            <person name="Fujiwara M."/>
            <person name="Mori M."/>
            <person name="Tomita M."/>
            <person name="Arakawa K."/>
        </authorList>
    </citation>
    <scope>NUCLEOTIDE SEQUENCE [LARGE SCALE GENOMIC DNA]</scope>
</reference>
<comment type="caution">
    <text evidence="2">The sequence shown here is derived from an EMBL/GenBank/DDBJ whole genome shotgun (WGS) entry which is preliminary data.</text>
</comment>
<organism evidence="2 3">
    <name type="scientific">Araneus ventricosus</name>
    <name type="common">Orbweaver spider</name>
    <name type="synonym">Epeira ventricosa</name>
    <dbReference type="NCBI Taxonomy" id="182803"/>
    <lineage>
        <taxon>Eukaryota</taxon>
        <taxon>Metazoa</taxon>
        <taxon>Ecdysozoa</taxon>
        <taxon>Arthropoda</taxon>
        <taxon>Chelicerata</taxon>
        <taxon>Arachnida</taxon>
        <taxon>Araneae</taxon>
        <taxon>Araneomorphae</taxon>
        <taxon>Entelegynae</taxon>
        <taxon>Araneoidea</taxon>
        <taxon>Araneidae</taxon>
        <taxon>Araneus</taxon>
    </lineage>
</organism>
<dbReference type="Pfam" id="PF13358">
    <property type="entry name" value="DDE_3"/>
    <property type="match status" value="1"/>
</dbReference>
<evidence type="ECO:0000313" key="2">
    <source>
        <dbReference type="EMBL" id="GBL84680.1"/>
    </source>
</evidence>
<proteinExistence type="predicted"/>
<dbReference type="InterPro" id="IPR038717">
    <property type="entry name" value="Tc1-like_DDE_dom"/>
</dbReference>
<evidence type="ECO:0000259" key="1">
    <source>
        <dbReference type="Pfam" id="PF13358"/>
    </source>
</evidence>